<dbReference type="GO" id="GO:0009007">
    <property type="term" value="F:site-specific DNA-methyltransferase (adenine-specific) activity"/>
    <property type="evidence" value="ECO:0007669"/>
    <property type="project" value="UniProtKB-UniRule"/>
</dbReference>
<dbReference type="PIRSF" id="PIRSF000398">
    <property type="entry name" value="M_m6A_EcoRV"/>
    <property type="match status" value="1"/>
</dbReference>
<dbReference type="PANTHER" id="PTHR30481:SF3">
    <property type="entry name" value="DNA ADENINE METHYLASE"/>
    <property type="match status" value="1"/>
</dbReference>
<keyword evidence="3 8" id="KW-0489">Methyltransferase</keyword>
<dbReference type="InterPro" id="IPR012263">
    <property type="entry name" value="M_m6A_EcoRV"/>
</dbReference>
<dbReference type="PANTHER" id="PTHR30481">
    <property type="entry name" value="DNA ADENINE METHYLASE"/>
    <property type="match status" value="1"/>
</dbReference>
<dbReference type="KEGG" id="ddl:Desdi_3340"/>
<gene>
    <name evidence="9" type="ordered locus">Desdi_3340</name>
</gene>
<dbReference type="REBASE" id="58013">
    <property type="entry name" value="M.Ddi21439ORF3340P"/>
</dbReference>
<proteinExistence type="inferred from homology"/>
<feature type="binding site" evidence="7">
    <location>
        <position position="15"/>
    </location>
    <ligand>
        <name>S-adenosyl-L-methionine</name>
        <dbReference type="ChEBI" id="CHEBI:59789"/>
    </ligand>
</feature>
<dbReference type="InterPro" id="IPR012327">
    <property type="entry name" value="MeTrfase_D12"/>
</dbReference>
<comment type="catalytic activity">
    <reaction evidence="6 8">
        <text>a 2'-deoxyadenosine in DNA + S-adenosyl-L-methionine = an N(6)-methyl-2'-deoxyadenosine in DNA + S-adenosyl-L-homocysteine + H(+)</text>
        <dbReference type="Rhea" id="RHEA:15197"/>
        <dbReference type="Rhea" id="RHEA-COMP:12418"/>
        <dbReference type="Rhea" id="RHEA-COMP:12419"/>
        <dbReference type="ChEBI" id="CHEBI:15378"/>
        <dbReference type="ChEBI" id="CHEBI:57856"/>
        <dbReference type="ChEBI" id="CHEBI:59789"/>
        <dbReference type="ChEBI" id="CHEBI:90615"/>
        <dbReference type="ChEBI" id="CHEBI:90616"/>
        <dbReference type="EC" id="2.1.1.72"/>
    </reaction>
</comment>
<evidence type="ECO:0000256" key="3">
    <source>
        <dbReference type="ARBA" id="ARBA00022603"/>
    </source>
</evidence>
<dbReference type="InterPro" id="IPR023095">
    <property type="entry name" value="Ade_MeTrfase_dom_2"/>
</dbReference>
<evidence type="ECO:0000256" key="6">
    <source>
        <dbReference type="ARBA" id="ARBA00047942"/>
    </source>
</evidence>
<dbReference type="GO" id="GO:0009307">
    <property type="term" value="P:DNA restriction-modification system"/>
    <property type="evidence" value="ECO:0007669"/>
    <property type="project" value="InterPro"/>
</dbReference>
<dbReference type="NCBIfam" id="TIGR00571">
    <property type="entry name" value="dam"/>
    <property type="match status" value="1"/>
</dbReference>
<feature type="binding site" evidence="7">
    <location>
        <position position="62"/>
    </location>
    <ligand>
        <name>S-adenosyl-L-methionine</name>
        <dbReference type="ChEBI" id="CHEBI:59789"/>
    </ligand>
</feature>
<dbReference type="AlphaFoldDB" id="L0FA91"/>
<dbReference type="OrthoDB" id="9805629at2"/>
<dbReference type="InterPro" id="IPR002052">
    <property type="entry name" value="DNA_methylase_N6_adenine_CS"/>
</dbReference>
<dbReference type="PROSITE" id="PS00092">
    <property type="entry name" value="N6_MTASE"/>
    <property type="match status" value="1"/>
</dbReference>
<dbReference type="Proteomes" id="UP000010797">
    <property type="component" value="Chromosome"/>
</dbReference>
<dbReference type="STRING" id="871963.Desdi_3340"/>
<dbReference type="GO" id="GO:1904047">
    <property type="term" value="F:S-adenosyl-L-methionine binding"/>
    <property type="evidence" value="ECO:0007669"/>
    <property type="project" value="TreeGrafter"/>
</dbReference>
<dbReference type="HOGENOM" id="CLU_063430_0_0_9"/>
<organism evidence="9 10">
    <name type="scientific">Desulfitobacterium dichloroeliminans (strain LMG P-21439 / DCA1)</name>
    <dbReference type="NCBI Taxonomy" id="871963"/>
    <lineage>
        <taxon>Bacteria</taxon>
        <taxon>Bacillati</taxon>
        <taxon>Bacillota</taxon>
        <taxon>Clostridia</taxon>
        <taxon>Eubacteriales</taxon>
        <taxon>Desulfitobacteriaceae</taxon>
        <taxon>Desulfitobacterium</taxon>
    </lineage>
</organism>
<evidence type="ECO:0000313" key="9">
    <source>
        <dbReference type="EMBL" id="AGA70734.1"/>
    </source>
</evidence>
<keyword evidence="5 8" id="KW-0949">S-adenosyl-L-methionine</keyword>
<evidence type="ECO:0000256" key="7">
    <source>
        <dbReference type="PIRSR" id="PIRSR000398-1"/>
    </source>
</evidence>
<accession>L0FA91</accession>
<keyword evidence="4 8" id="KW-0808">Transferase</keyword>
<dbReference type="InterPro" id="IPR029063">
    <property type="entry name" value="SAM-dependent_MTases_sf"/>
</dbReference>
<evidence type="ECO:0000256" key="5">
    <source>
        <dbReference type="ARBA" id="ARBA00022691"/>
    </source>
</evidence>
<reference evidence="10" key="1">
    <citation type="submission" date="2012-02" db="EMBL/GenBank/DDBJ databases">
        <title>Complete sequence of Desulfitobacterium dichloroeliminans LMG P-21439.</title>
        <authorList>
            <person name="Lucas S."/>
            <person name="Han J."/>
            <person name="Lapidus A."/>
            <person name="Cheng J.-F."/>
            <person name="Goodwin L."/>
            <person name="Pitluck S."/>
            <person name="Peters L."/>
            <person name="Ovchinnikova G."/>
            <person name="Teshima H."/>
            <person name="Detter J.C."/>
            <person name="Han C."/>
            <person name="Tapia R."/>
            <person name="Land M."/>
            <person name="Hauser L."/>
            <person name="Kyrpides N."/>
            <person name="Ivanova N."/>
            <person name="Pagani I."/>
            <person name="Kruse T."/>
            <person name="de Vos W.M."/>
            <person name="Boon N."/>
            <person name="Smidt H."/>
            <person name="Woyke T."/>
        </authorList>
    </citation>
    <scope>NUCLEOTIDE SEQUENCE [LARGE SCALE GENOMIC DNA]</scope>
    <source>
        <strain evidence="10">LMG P-21439 / DCA1</strain>
    </source>
</reference>
<dbReference type="Pfam" id="PF02086">
    <property type="entry name" value="MethyltransfD12"/>
    <property type="match status" value="1"/>
</dbReference>
<dbReference type="GO" id="GO:0043565">
    <property type="term" value="F:sequence-specific DNA binding"/>
    <property type="evidence" value="ECO:0007669"/>
    <property type="project" value="TreeGrafter"/>
</dbReference>
<dbReference type="EC" id="2.1.1.72" evidence="2 8"/>
<evidence type="ECO:0000256" key="1">
    <source>
        <dbReference type="ARBA" id="ARBA00006594"/>
    </source>
</evidence>
<dbReference type="Gene3D" id="1.10.1020.10">
    <property type="entry name" value="Adenine-specific Methyltransferase, Domain 2"/>
    <property type="match status" value="1"/>
</dbReference>
<dbReference type="GO" id="GO:0032259">
    <property type="term" value="P:methylation"/>
    <property type="evidence" value="ECO:0007669"/>
    <property type="project" value="UniProtKB-KW"/>
</dbReference>
<protein>
    <recommendedName>
        <fullName evidence="2 8">Site-specific DNA-methyltransferase (adenine-specific)</fullName>
        <ecNumber evidence="2 8">2.1.1.72</ecNumber>
    </recommendedName>
</protein>
<dbReference type="SUPFAM" id="SSF53335">
    <property type="entry name" value="S-adenosyl-L-methionine-dependent methyltransferases"/>
    <property type="match status" value="1"/>
</dbReference>
<evidence type="ECO:0000256" key="2">
    <source>
        <dbReference type="ARBA" id="ARBA00011900"/>
    </source>
</evidence>
<name>L0FA91_DESDL</name>
<dbReference type="RefSeq" id="WP_015263693.1">
    <property type="nucleotide sequence ID" value="NC_019903.1"/>
</dbReference>
<dbReference type="eggNOG" id="COG0338">
    <property type="taxonomic scope" value="Bacteria"/>
</dbReference>
<dbReference type="GO" id="GO:0006298">
    <property type="term" value="P:mismatch repair"/>
    <property type="evidence" value="ECO:0007669"/>
    <property type="project" value="TreeGrafter"/>
</dbReference>
<feature type="binding site" evidence="7">
    <location>
        <position position="19"/>
    </location>
    <ligand>
        <name>S-adenosyl-L-methionine</name>
        <dbReference type="ChEBI" id="CHEBI:59789"/>
    </ligand>
</feature>
<dbReference type="Gene3D" id="3.40.50.150">
    <property type="entry name" value="Vaccinia Virus protein VP39"/>
    <property type="match status" value="1"/>
</dbReference>
<feature type="binding site" evidence="7">
    <location>
        <position position="183"/>
    </location>
    <ligand>
        <name>S-adenosyl-L-methionine</name>
        <dbReference type="ChEBI" id="CHEBI:59789"/>
    </ligand>
</feature>
<keyword evidence="10" id="KW-1185">Reference proteome</keyword>
<dbReference type="EMBL" id="CP003344">
    <property type="protein sequence ID" value="AGA70734.1"/>
    <property type="molecule type" value="Genomic_DNA"/>
</dbReference>
<evidence type="ECO:0000256" key="4">
    <source>
        <dbReference type="ARBA" id="ARBA00022679"/>
    </source>
</evidence>
<dbReference type="PRINTS" id="PR00505">
    <property type="entry name" value="D12N6MTFRASE"/>
</dbReference>
<comment type="similarity">
    <text evidence="1 8">Belongs to the N(4)/N(6)-methyltransferase family.</text>
</comment>
<sequence length="277" mass="31980">MADSKKIQSGPFLRWAGGKKWLLEYLRQILSNSVFNNYHEPFLGGGALFFSYQPKNKSFLCDINNELIETYLAVKEDPYSVIDLLLKYQNTEQFYYQLRASEPENAFEKAARFIFLNQTSYNGLYRVNKKGKYNVPYGFREKLKINTDKLITASYALQNANIAAGDFTHYVDMIKSGDLVFLDPPYTVSHNNNGFIEYNKTLFSIDDQKRLSDFIDVIKDKNAFYILTNAAHKTVFEIFNKGDQLFKLERNSLIGGINSKRGLVTEYIFTNITEGVR</sequence>
<evidence type="ECO:0000313" key="10">
    <source>
        <dbReference type="Proteomes" id="UP000010797"/>
    </source>
</evidence>
<evidence type="ECO:0000256" key="8">
    <source>
        <dbReference type="RuleBase" id="RU361257"/>
    </source>
</evidence>